<dbReference type="PANTHER" id="PTHR43095:SF2">
    <property type="entry name" value="GLUCONOKINASE"/>
    <property type="match status" value="1"/>
</dbReference>
<dbReference type="PROSITE" id="PS00445">
    <property type="entry name" value="FGGY_KINASES_2"/>
    <property type="match status" value="1"/>
</dbReference>
<feature type="domain" description="Carbohydrate kinase FGGY C-terminal" evidence="4">
    <location>
        <begin position="229"/>
        <end position="366"/>
    </location>
</feature>
<evidence type="ECO:0000256" key="1">
    <source>
        <dbReference type="ARBA" id="ARBA00009156"/>
    </source>
</evidence>
<evidence type="ECO:0000259" key="4">
    <source>
        <dbReference type="Pfam" id="PF02782"/>
    </source>
</evidence>
<accession>A0A101I012</accession>
<dbReference type="GO" id="GO:0016301">
    <property type="term" value="F:kinase activity"/>
    <property type="evidence" value="ECO:0007669"/>
    <property type="project" value="UniProtKB-KW"/>
</dbReference>
<gene>
    <name evidence="5" type="ORF">XE03_1596</name>
</gene>
<keyword evidence="2" id="KW-0808">Transferase</keyword>
<evidence type="ECO:0000313" key="6">
    <source>
        <dbReference type="Proteomes" id="UP000053467"/>
    </source>
</evidence>
<dbReference type="GO" id="GO:0005975">
    <property type="term" value="P:carbohydrate metabolic process"/>
    <property type="evidence" value="ECO:0007669"/>
    <property type="project" value="InterPro"/>
</dbReference>
<keyword evidence="3 5" id="KW-0418">Kinase</keyword>
<name>A0A101I012_UNCT6</name>
<protein>
    <submittedName>
        <fullName evidence="5">D-xylulose kinase XylB</fullName>
    </submittedName>
</protein>
<dbReference type="CDD" id="cd00366">
    <property type="entry name" value="ASKHA_NBD_FGGY"/>
    <property type="match status" value="1"/>
</dbReference>
<organism evidence="5 6">
    <name type="scientific">candidate division TA06 bacterium 34_109</name>
    <dbReference type="NCBI Taxonomy" id="1635277"/>
    <lineage>
        <taxon>Bacteria</taxon>
        <taxon>Bacteria division TA06</taxon>
    </lineage>
</organism>
<dbReference type="PANTHER" id="PTHR43095">
    <property type="entry name" value="SUGAR KINASE"/>
    <property type="match status" value="1"/>
</dbReference>
<sequence>MKILSFDFGTSSLKAGFYFKDKIFFYTNKNYYLDKPLLSMKEVTERIKGEHHIEEADVIVVDSIFPAFKFLDEDYYPFDQSFYWYNSNLGETINEIEKTNFKIKYVLSYKDYLNFLLTSKISTDFITYSNFKKEPYLGKFIKEFPDALGPAEPLGFLNEGAKEYLGIKGSCIILSGTIDAFVSALGMGGVDVGEGGEIGGSTTCVYKIIEKNSSELPYFFQDQSIKILAMSCGGITLKWLKDTFGLNEEGIFEKIDGNQKKDEKLLFFPYLLGARSPLWLPEIRAIFYGIDISTDFSDLLKAVVEGVAFVNRQNIDTLNLDKTSISIAGQTAASNSWNQIKSNIYNLSLRRVNYLQSAVVGSIFLGIKFLSNFKDHELKDFIKSIIKIEALFEPQEDKKLFYERKYKNFIGVQNRLYELEDLEKI</sequence>
<dbReference type="InterPro" id="IPR018485">
    <property type="entry name" value="FGGY_C"/>
</dbReference>
<dbReference type="SUPFAM" id="SSF53067">
    <property type="entry name" value="Actin-like ATPase domain"/>
    <property type="match status" value="2"/>
</dbReference>
<comment type="similarity">
    <text evidence="1">Belongs to the FGGY kinase family.</text>
</comment>
<comment type="caution">
    <text evidence="5">The sequence shown here is derived from an EMBL/GenBank/DDBJ whole genome shotgun (WGS) entry which is preliminary data.</text>
</comment>
<dbReference type="Proteomes" id="UP000053467">
    <property type="component" value="Unassembled WGS sequence"/>
</dbReference>
<proteinExistence type="inferred from homology"/>
<evidence type="ECO:0000256" key="3">
    <source>
        <dbReference type="ARBA" id="ARBA00022777"/>
    </source>
</evidence>
<dbReference type="EMBL" id="LGGX01000023">
    <property type="protein sequence ID" value="KUK86281.1"/>
    <property type="molecule type" value="Genomic_DNA"/>
</dbReference>
<dbReference type="InterPro" id="IPR018483">
    <property type="entry name" value="Carb_kinase_FGGY_CS"/>
</dbReference>
<dbReference type="InterPro" id="IPR050406">
    <property type="entry name" value="FGGY_Carb_Kinase"/>
</dbReference>
<dbReference type="GO" id="GO:0016773">
    <property type="term" value="F:phosphotransferase activity, alcohol group as acceptor"/>
    <property type="evidence" value="ECO:0007669"/>
    <property type="project" value="InterPro"/>
</dbReference>
<evidence type="ECO:0000313" key="5">
    <source>
        <dbReference type="EMBL" id="KUK86281.1"/>
    </source>
</evidence>
<reference evidence="6" key="1">
    <citation type="journal article" date="2015" name="MBio">
        <title>Genome-Resolved Metagenomic Analysis Reveals Roles for Candidate Phyla and Other Microbial Community Members in Biogeochemical Transformations in Oil Reservoirs.</title>
        <authorList>
            <person name="Hu P."/>
            <person name="Tom L."/>
            <person name="Singh A."/>
            <person name="Thomas B.C."/>
            <person name="Baker B.J."/>
            <person name="Piceno Y.M."/>
            <person name="Andersen G.L."/>
            <person name="Banfield J.F."/>
        </authorList>
    </citation>
    <scope>NUCLEOTIDE SEQUENCE [LARGE SCALE GENOMIC DNA]</scope>
</reference>
<dbReference type="AlphaFoldDB" id="A0A101I012"/>
<dbReference type="Gene3D" id="3.30.420.40">
    <property type="match status" value="1"/>
</dbReference>
<evidence type="ECO:0000256" key="2">
    <source>
        <dbReference type="ARBA" id="ARBA00022679"/>
    </source>
</evidence>
<dbReference type="InterPro" id="IPR043129">
    <property type="entry name" value="ATPase_NBD"/>
</dbReference>
<dbReference type="Pfam" id="PF02782">
    <property type="entry name" value="FGGY_C"/>
    <property type="match status" value="1"/>
</dbReference>